<evidence type="ECO:0000256" key="8">
    <source>
        <dbReference type="ARBA" id="ARBA00023306"/>
    </source>
</evidence>
<evidence type="ECO:0000259" key="11">
    <source>
        <dbReference type="PROSITE" id="PS51900"/>
    </source>
</evidence>
<dbReference type="GO" id="GO:0007059">
    <property type="term" value="P:chromosome segregation"/>
    <property type="evidence" value="ECO:0007669"/>
    <property type="project" value="UniProtKB-KW"/>
</dbReference>
<reference evidence="12 13" key="1">
    <citation type="submission" date="2014-12" db="EMBL/GenBank/DDBJ databases">
        <title>Draft genome sequences of 29 type strains of Enterococci.</title>
        <authorList>
            <person name="Zhong Z."/>
            <person name="Sun Z."/>
            <person name="Liu W."/>
            <person name="Zhang W."/>
            <person name="Zhang H."/>
        </authorList>
    </citation>
    <scope>NUCLEOTIDE SEQUENCE [LARGE SCALE GENOMIC DNA]</scope>
    <source>
        <strain evidence="12 13">DSM 22802</strain>
    </source>
</reference>
<keyword evidence="2" id="KW-0963">Cytoplasm</keyword>
<dbReference type="PANTHER" id="PTHR30349:SF77">
    <property type="entry name" value="TYROSINE RECOMBINASE XERC"/>
    <property type="match status" value="1"/>
</dbReference>
<keyword evidence="8" id="KW-0131">Cell cycle</keyword>
<dbReference type="InterPro" id="IPR044068">
    <property type="entry name" value="CB"/>
</dbReference>
<dbReference type="Pfam" id="PF00589">
    <property type="entry name" value="Phage_integrase"/>
    <property type="match status" value="1"/>
</dbReference>
<dbReference type="GO" id="GO:0005737">
    <property type="term" value="C:cytoplasm"/>
    <property type="evidence" value="ECO:0007669"/>
    <property type="project" value="UniProtKB-SubCell"/>
</dbReference>
<dbReference type="OrthoDB" id="9801717at2"/>
<dbReference type="PANTHER" id="PTHR30349">
    <property type="entry name" value="PHAGE INTEGRASE-RELATED"/>
    <property type="match status" value="1"/>
</dbReference>
<feature type="domain" description="Core-binding (CB)" evidence="11">
    <location>
        <begin position="53"/>
        <end position="135"/>
    </location>
</feature>
<keyword evidence="4" id="KW-0159">Chromosome partition</keyword>
<dbReference type="InterPro" id="IPR013762">
    <property type="entry name" value="Integrase-like_cat_sf"/>
</dbReference>
<sequence length="333" mass="38471">MEMKEQLINTVVRHMSPELEAEQLKKLKVILVMDLAKYRVDESKNEVVIYDETSDIAAYKQYFVSMKLRNLSNGTIELAMRTIDRFNRWVKTQYKDVTTQDIRLFIAHRDMVDHLSSATLNRERGCICRFFKWLYEEEYILKDPGRRVEDIKVEKRLKKAFTPVEIELMRNACVKPKEKAVIEMLFSTGCRVSELTLLAMENYDQQRGSITVVGKGNKERVVFVGARAKVAIDNYLLIKPHYEGPILCGLKGIGTQMSVCGIQKMIKRIAKRACVARAHPHKFRRTSATLALKRGMSLNDVRRFLGHTDVDTTLQYIDTTGSDLKLEHEKYVA</sequence>
<comment type="subcellular location">
    <subcellularLocation>
        <location evidence="1">Cytoplasm</location>
    </subcellularLocation>
</comment>
<dbReference type="PROSITE" id="PS51900">
    <property type="entry name" value="CB"/>
    <property type="match status" value="1"/>
</dbReference>
<evidence type="ECO:0000256" key="7">
    <source>
        <dbReference type="ARBA" id="ARBA00023172"/>
    </source>
</evidence>
<dbReference type="GO" id="GO:0051301">
    <property type="term" value="P:cell division"/>
    <property type="evidence" value="ECO:0007669"/>
    <property type="project" value="UniProtKB-KW"/>
</dbReference>
<dbReference type="InterPro" id="IPR011010">
    <property type="entry name" value="DNA_brk_join_enz"/>
</dbReference>
<keyword evidence="3" id="KW-0132">Cell division</keyword>
<evidence type="ECO:0000256" key="2">
    <source>
        <dbReference type="ARBA" id="ARBA00022490"/>
    </source>
</evidence>
<accession>A0A1L8SLH6</accession>
<dbReference type="Gene3D" id="1.10.443.10">
    <property type="entry name" value="Intergrase catalytic core"/>
    <property type="match status" value="1"/>
</dbReference>
<dbReference type="GO" id="GO:0015074">
    <property type="term" value="P:DNA integration"/>
    <property type="evidence" value="ECO:0007669"/>
    <property type="project" value="UniProtKB-KW"/>
</dbReference>
<dbReference type="PROSITE" id="PS51898">
    <property type="entry name" value="TYR_RECOMBINASE"/>
    <property type="match status" value="1"/>
</dbReference>
<evidence type="ECO:0000313" key="12">
    <source>
        <dbReference type="EMBL" id="OJG32702.1"/>
    </source>
</evidence>
<dbReference type="SUPFAM" id="SSF56349">
    <property type="entry name" value="DNA breaking-rejoining enzymes"/>
    <property type="match status" value="1"/>
</dbReference>
<gene>
    <name evidence="12" type="ORF">RV00_GL001544</name>
</gene>
<dbReference type="GO" id="GO:0003677">
    <property type="term" value="F:DNA binding"/>
    <property type="evidence" value="ECO:0007669"/>
    <property type="project" value="UniProtKB-UniRule"/>
</dbReference>
<dbReference type="Gene3D" id="1.10.150.130">
    <property type="match status" value="1"/>
</dbReference>
<dbReference type="InterPro" id="IPR050090">
    <property type="entry name" value="Tyrosine_recombinase_XerCD"/>
</dbReference>
<evidence type="ECO:0000256" key="3">
    <source>
        <dbReference type="ARBA" id="ARBA00022618"/>
    </source>
</evidence>
<proteinExistence type="predicted"/>
<evidence type="ECO:0000256" key="4">
    <source>
        <dbReference type="ARBA" id="ARBA00022829"/>
    </source>
</evidence>
<dbReference type="RefSeq" id="WP_071863457.1">
    <property type="nucleotide sequence ID" value="NZ_JBHLVS010000032.1"/>
</dbReference>
<dbReference type="AlphaFoldDB" id="A0A1L8SLH6"/>
<comment type="caution">
    <text evidence="12">The sequence shown here is derived from an EMBL/GenBank/DDBJ whole genome shotgun (WGS) entry which is preliminary data.</text>
</comment>
<dbReference type="STRING" id="319970.RV00_GL001544"/>
<evidence type="ECO:0000256" key="9">
    <source>
        <dbReference type="PROSITE-ProRule" id="PRU01248"/>
    </source>
</evidence>
<dbReference type="InterPro" id="IPR010998">
    <property type="entry name" value="Integrase_recombinase_N"/>
</dbReference>
<keyword evidence="5" id="KW-0229">DNA integration</keyword>
<evidence type="ECO:0000256" key="6">
    <source>
        <dbReference type="ARBA" id="ARBA00023125"/>
    </source>
</evidence>
<feature type="domain" description="Tyr recombinase" evidence="10">
    <location>
        <begin position="156"/>
        <end position="329"/>
    </location>
</feature>
<dbReference type="EMBL" id="JXKM01000025">
    <property type="protein sequence ID" value="OJG32702.1"/>
    <property type="molecule type" value="Genomic_DNA"/>
</dbReference>
<keyword evidence="13" id="KW-1185">Reference proteome</keyword>
<dbReference type="GO" id="GO:0006310">
    <property type="term" value="P:DNA recombination"/>
    <property type="evidence" value="ECO:0007669"/>
    <property type="project" value="UniProtKB-KW"/>
</dbReference>
<dbReference type="Proteomes" id="UP000183700">
    <property type="component" value="Unassembled WGS sequence"/>
</dbReference>
<evidence type="ECO:0008006" key="14">
    <source>
        <dbReference type="Google" id="ProtNLM"/>
    </source>
</evidence>
<keyword evidence="6 9" id="KW-0238">DNA-binding</keyword>
<dbReference type="Pfam" id="PF13495">
    <property type="entry name" value="Phage_int_SAM_4"/>
    <property type="match status" value="1"/>
</dbReference>
<evidence type="ECO:0000256" key="1">
    <source>
        <dbReference type="ARBA" id="ARBA00004496"/>
    </source>
</evidence>
<organism evidence="12 13">
    <name type="scientific">Enterococcus devriesei</name>
    <dbReference type="NCBI Taxonomy" id="319970"/>
    <lineage>
        <taxon>Bacteria</taxon>
        <taxon>Bacillati</taxon>
        <taxon>Bacillota</taxon>
        <taxon>Bacilli</taxon>
        <taxon>Lactobacillales</taxon>
        <taxon>Enterococcaceae</taxon>
        <taxon>Enterococcus</taxon>
    </lineage>
</organism>
<dbReference type="InterPro" id="IPR004107">
    <property type="entry name" value="Integrase_SAM-like_N"/>
</dbReference>
<dbReference type="InterPro" id="IPR002104">
    <property type="entry name" value="Integrase_catalytic"/>
</dbReference>
<keyword evidence="7" id="KW-0233">DNA recombination</keyword>
<evidence type="ECO:0000256" key="5">
    <source>
        <dbReference type="ARBA" id="ARBA00022908"/>
    </source>
</evidence>
<protein>
    <recommendedName>
        <fullName evidence="14">Integrase</fullName>
    </recommendedName>
</protein>
<evidence type="ECO:0000313" key="13">
    <source>
        <dbReference type="Proteomes" id="UP000183700"/>
    </source>
</evidence>
<evidence type="ECO:0000259" key="10">
    <source>
        <dbReference type="PROSITE" id="PS51898"/>
    </source>
</evidence>
<name>A0A1L8SLH6_9ENTE</name>